<dbReference type="RefSeq" id="WP_139757439.1">
    <property type="nucleotide sequence ID" value="NZ_CP039852.1"/>
</dbReference>
<evidence type="ECO:0000313" key="3">
    <source>
        <dbReference type="Proteomes" id="UP000304912"/>
    </source>
</evidence>
<keyword evidence="1" id="KW-0472">Membrane</keyword>
<gene>
    <name evidence="2" type="ORF">FBQ74_15055</name>
</gene>
<evidence type="ECO:0000256" key="1">
    <source>
        <dbReference type="SAM" id="Phobius"/>
    </source>
</evidence>
<keyword evidence="1" id="KW-0812">Transmembrane</keyword>
<organism evidence="2 3">
    <name type="scientific">Salinimonas iocasae</name>
    <dbReference type="NCBI Taxonomy" id="2572577"/>
    <lineage>
        <taxon>Bacteria</taxon>
        <taxon>Pseudomonadati</taxon>
        <taxon>Pseudomonadota</taxon>
        <taxon>Gammaproteobacteria</taxon>
        <taxon>Alteromonadales</taxon>
        <taxon>Alteromonadaceae</taxon>
        <taxon>Alteromonas/Salinimonas group</taxon>
        <taxon>Salinimonas</taxon>
    </lineage>
</organism>
<dbReference type="EMBL" id="CP039852">
    <property type="protein sequence ID" value="QCZ94703.1"/>
    <property type="molecule type" value="Genomic_DNA"/>
</dbReference>
<sequence length="153" mass="17992">MLLMQSRTQHLFSLLIFYCILMAGFAVVTLITHPLSEFFDEMLFSALKWFAIFSVIFLWLAIFNSGRSKLTERGVTLDESGIGYVYWGREVKVLWHEITSWNVKKGVFGQFFINGKDNKHLRFSYYTFSSWQRDKINQALLNHCPDKQEKSTE</sequence>
<dbReference type="AlphaFoldDB" id="A0A5B7YHI7"/>
<proteinExistence type="predicted"/>
<feature type="transmembrane region" description="Helical" evidence="1">
    <location>
        <begin position="12"/>
        <end position="31"/>
    </location>
</feature>
<evidence type="ECO:0000313" key="2">
    <source>
        <dbReference type="EMBL" id="QCZ94703.1"/>
    </source>
</evidence>
<dbReference type="OrthoDB" id="6401364at2"/>
<keyword evidence="1" id="KW-1133">Transmembrane helix</keyword>
<protein>
    <submittedName>
        <fullName evidence="2">Uncharacterized protein</fullName>
    </submittedName>
</protein>
<dbReference type="Proteomes" id="UP000304912">
    <property type="component" value="Chromosome"/>
</dbReference>
<reference evidence="2 3" key="1">
    <citation type="submission" date="2019-04" db="EMBL/GenBank/DDBJ databases">
        <title>Salinimonas iocasae sp. nov., a halophilic bacterium isolated from the outer tube casing of tubeworms in Okinawa Trough.</title>
        <authorList>
            <person name="Zhang H."/>
            <person name="Wang H."/>
            <person name="Li C."/>
        </authorList>
    </citation>
    <scope>NUCLEOTIDE SEQUENCE [LARGE SCALE GENOMIC DNA]</scope>
    <source>
        <strain evidence="2 3">KX18D6</strain>
    </source>
</reference>
<accession>A0A5B7YHI7</accession>
<name>A0A5B7YHI7_9ALTE</name>
<feature type="transmembrane region" description="Helical" evidence="1">
    <location>
        <begin position="43"/>
        <end position="63"/>
    </location>
</feature>
<dbReference type="KEGG" id="salk:FBQ74_15055"/>
<keyword evidence="3" id="KW-1185">Reference proteome</keyword>